<dbReference type="Pfam" id="PF00173">
    <property type="entry name" value="Cyt-b5"/>
    <property type="match status" value="1"/>
</dbReference>
<dbReference type="PROSITE" id="PS50255">
    <property type="entry name" value="CYTOCHROME_B5_2"/>
    <property type="match status" value="1"/>
</dbReference>
<sequence length="173" mass="18430">MPSVHTTISESVITVEELAEHGTLDKLWIAVHGRVYNLTAFSSDHPGGVDALEMSAGRDGTEAYEYAGHSEENMGKMQQYYVGNIAGSLEHAFTSPVETSKGSSAVSDLQLLNAPRIRLTAAIIATSFIGAVLSHCCTPSAQNVSSPQSPTTLNQNPRLVGLTTLILSFEHAM</sequence>
<dbReference type="InterPro" id="IPR050668">
    <property type="entry name" value="Cytochrome_b5"/>
</dbReference>
<dbReference type="GO" id="GO:0016020">
    <property type="term" value="C:membrane"/>
    <property type="evidence" value="ECO:0007669"/>
    <property type="project" value="TreeGrafter"/>
</dbReference>
<dbReference type="GO" id="GO:0046872">
    <property type="term" value="F:metal ion binding"/>
    <property type="evidence" value="ECO:0007669"/>
    <property type="project" value="UniProtKB-KW"/>
</dbReference>
<dbReference type="PANTHER" id="PTHR19359:SF14">
    <property type="entry name" value="CYTOCHROME B5 A"/>
    <property type="match status" value="1"/>
</dbReference>
<dbReference type="InterPro" id="IPR001199">
    <property type="entry name" value="Cyt_B5-like_heme/steroid-bd"/>
</dbReference>
<keyword evidence="3" id="KW-0408">Iron</keyword>
<accession>A0A8H5ICI1</accession>
<protein>
    <submittedName>
        <fullName evidence="6">Cytochrome b5-like heme steroid binding domain-containing protein</fullName>
    </submittedName>
</protein>
<name>A0A8H5ICI1_9HYPO</name>
<keyword evidence="2" id="KW-0479">Metal-binding</keyword>
<dbReference type="SMART" id="SM01117">
    <property type="entry name" value="Cyt-b5"/>
    <property type="match status" value="1"/>
</dbReference>
<evidence type="ECO:0000259" key="5">
    <source>
        <dbReference type="PROSITE" id="PS50255"/>
    </source>
</evidence>
<reference evidence="6 7" key="1">
    <citation type="submission" date="2020-05" db="EMBL/GenBank/DDBJ databases">
        <title>Identification and distribution of gene clusters putatively required for synthesis of sphingolipid metabolism inhibitors in phylogenetically diverse species of the filamentous fungus Fusarium.</title>
        <authorList>
            <person name="Kim H.-S."/>
            <person name="Busman M."/>
            <person name="Brown D.W."/>
            <person name="Divon H."/>
            <person name="Uhlig S."/>
            <person name="Proctor R.H."/>
        </authorList>
    </citation>
    <scope>NUCLEOTIDE SEQUENCE [LARGE SCALE GENOMIC DNA]</scope>
    <source>
        <strain evidence="6 7">NRRL 53147</strain>
    </source>
</reference>
<dbReference type="AlphaFoldDB" id="A0A8H5ICI1"/>
<evidence type="ECO:0000313" key="7">
    <source>
        <dbReference type="Proteomes" id="UP000522262"/>
    </source>
</evidence>
<dbReference type="Proteomes" id="UP000522262">
    <property type="component" value="Unassembled WGS sequence"/>
</dbReference>
<gene>
    <name evidence="6" type="ORF">FMEXI_11186</name>
</gene>
<comment type="similarity">
    <text evidence="4">Belongs to the cytochrome b5 family.</text>
</comment>
<dbReference type="GO" id="GO:0020037">
    <property type="term" value="F:heme binding"/>
    <property type="evidence" value="ECO:0007669"/>
    <property type="project" value="TreeGrafter"/>
</dbReference>
<evidence type="ECO:0000256" key="1">
    <source>
        <dbReference type="ARBA" id="ARBA00022617"/>
    </source>
</evidence>
<evidence type="ECO:0000256" key="3">
    <source>
        <dbReference type="ARBA" id="ARBA00023004"/>
    </source>
</evidence>
<evidence type="ECO:0000256" key="4">
    <source>
        <dbReference type="ARBA" id="ARBA00038168"/>
    </source>
</evidence>
<dbReference type="PRINTS" id="PR00363">
    <property type="entry name" value="CYTOCHROMEB5"/>
</dbReference>
<evidence type="ECO:0000256" key="2">
    <source>
        <dbReference type="ARBA" id="ARBA00022723"/>
    </source>
</evidence>
<keyword evidence="7" id="KW-1185">Reference proteome</keyword>
<dbReference type="InterPro" id="IPR036400">
    <property type="entry name" value="Cyt_B5-like_heme/steroid_sf"/>
</dbReference>
<dbReference type="SUPFAM" id="SSF55856">
    <property type="entry name" value="Cytochrome b5-like heme/steroid binding domain"/>
    <property type="match status" value="1"/>
</dbReference>
<organism evidence="6 7">
    <name type="scientific">Fusarium mexicanum</name>
    <dbReference type="NCBI Taxonomy" id="751941"/>
    <lineage>
        <taxon>Eukaryota</taxon>
        <taxon>Fungi</taxon>
        <taxon>Dikarya</taxon>
        <taxon>Ascomycota</taxon>
        <taxon>Pezizomycotina</taxon>
        <taxon>Sordariomycetes</taxon>
        <taxon>Hypocreomycetidae</taxon>
        <taxon>Hypocreales</taxon>
        <taxon>Nectriaceae</taxon>
        <taxon>Fusarium</taxon>
        <taxon>Fusarium fujikuroi species complex</taxon>
    </lineage>
</organism>
<dbReference type="PANTHER" id="PTHR19359">
    <property type="entry name" value="CYTOCHROME B5"/>
    <property type="match status" value="1"/>
</dbReference>
<evidence type="ECO:0000313" key="6">
    <source>
        <dbReference type="EMBL" id="KAF5534673.1"/>
    </source>
</evidence>
<feature type="domain" description="Cytochrome b5 heme-binding" evidence="5">
    <location>
        <begin position="10"/>
        <end position="86"/>
    </location>
</feature>
<dbReference type="EMBL" id="JAAOAM010000293">
    <property type="protein sequence ID" value="KAF5534673.1"/>
    <property type="molecule type" value="Genomic_DNA"/>
</dbReference>
<comment type="caution">
    <text evidence="6">The sequence shown here is derived from an EMBL/GenBank/DDBJ whole genome shotgun (WGS) entry which is preliminary data.</text>
</comment>
<keyword evidence="1" id="KW-0349">Heme</keyword>
<proteinExistence type="inferred from homology"/>
<dbReference type="Gene3D" id="3.10.120.10">
    <property type="entry name" value="Cytochrome b5-like heme/steroid binding domain"/>
    <property type="match status" value="1"/>
</dbReference>